<feature type="compositionally biased region" description="Low complexity" evidence="1">
    <location>
        <begin position="377"/>
        <end position="394"/>
    </location>
</feature>
<feature type="transmembrane region" description="Helical" evidence="2">
    <location>
        <begin position="215"/>
        <end position="236"/>
    </location>
</feature>
<reference evidence="3" key="1">
    <citation type="journal article" date="2023" name="Mol. Phylogenet. Evol.">
        <title>Genome-scale phylogeny and comparative genomics of the fungal order Sordariales.</title>
        <authorList>
            <person name="Hensen N."/>
            <person name="Bonometti L."/>
            <person name="Westerberg I."/>
            <person name="Brannstrom I.O."/>
            <person name="Guillou S."/>
            <person name="Cros-Aarteil S."/>
            <person name="Calhoun S."/>
            <person name="Haridas S."/>
            <person name="Kuo A."/>
            <person name="Mondo S."/>
            <person name="Pangilinan J."/>
            <person name="Riley R."/>
            <person name="LaButti K."/>
            <person name="Andreopoulos B."/>
            <person name="Lipzen A."/>
            <person name="Chen C."/>
            <person name="Yan M."/>
            <person name="Daum C."/>
            <person name="Ng V."/>
            <person name="Clum A."/>
            <person name="Steindorff A."/>
            <person name="Ohm R.A."/>
            <person name="Martin F."/>
            <person name="Silar P."/>
            <person name="Natvig D.O."/>
            <person name="Lalanne C."/>
            <person name="Gautier V."/>
            <person name="Ament-Velasquez S.L."/>
            <person name="Kruys A."/>
            <person name="Hutchinson M.I."/>
            <person name="Powell A.J."/>
            <person name="Barry K."/>
            <person name="Miller A.N."/>
            <person name="Grigoriev I.V."/>
            <person name="Debuchy R."/>
            <person name="Gladieux P."/>
            <person name="Hiltunen Thoren M."/>
            <person name="Johannesson H."/>
        </authorList>
    </citation>
    <scope>NUCLEOTIDE SEQUENCE</scope>
    <source>
        <strain evidence="3">CBS 141.50</strain>
    </source>
</reference>
<feature type="region of interest" description="Disordered" evidence="1">
    <location>
        <begin position="947"/>
        <end position="969"/>
    </location>
</feature>
<feature type="region of interest" description="Disordered" evidence="1">
    <location>
        <begin position="265"/>
        <end position="930"/>
    </location>
</feature>
<feature type="compositionally biased region" description="Low complexity" evidence="1">
    <location>
        <begin position="487"/>
        <end position="497"/>
    </location>
</feature>
<evidence type="ECO:0000313" key="4">
    <source>
        <dbReference type="Proteomes" id="UP001302676"/>
    </source>
</evidence>
<dbReference type="RefSeq" id="XP_062634548.1">
    <property type="nucleotide sequence ID" value="XM_062781704.1"/>
</dbReference>
<feature type="compositionally biased region" description="Pro residues" evidence="1">
    <location>
        <begin position="659"/>
        <end position="671"/>
    </location>
</feature>
<dbReference type="EMBL" id="MU853616">
    <property type="protein sequence ID" value="KAK4141177.1"/>
    <property type="molecule type" value="Genomic_DNA"/>
</dbReference>
<keyword evidence="2" id="KW-1133">Transmembrane helix</keyword>
<reference evidence="3" key="2">
    <citation type="submission" date="2023-05" db="EMBL/GenBank/DDBJ databases">
        <authorList>
            <consortium name="Lawrence Berkeley National Laboratory"/>
            <person name="Steindorff A."/>
            <person name="Hensen N."/>
            <person name="Bonometti L."/>
            <person name="Westerberg I."/>
            <person name="Brannstrom I.O."/>
            <person name="Guillou S."/>
            <person name="Cros-Aarteil S."/>
            <person name="Calhoun S."/>
            <person name="Haridas S."/>
            <person name="Kuo A."/>
            <person name="Mondo S."/>
            <person name="Pangilinan J."/>
            <person name="Riley R."/>
            <person name="Labutti K."/>
            <person name="Andreopoulos B."/>
            <person name="Lipzen A."/>
            <person name="Chen C."/>
            <person name="Yanf M."/>
            <person name="Daum C."/>
            <person name="Ng V."/>
            <person name="Clum A."/>
            <person name="Ohm R."/>
            <person name="Martin F."/>
            <person name="Silar P."/>
            <person name="Natvig D."/>
            <person name="Lalanne C."/>
            <person name="Gautier V."/>
            <person name="Ament-Velasquez S.L."/>
            <person name="Kruys A."/>
            <person name="Hutchinson M.I."/>
            <person name="Powell A.J."/>
            <person name="Barry K."/>
            <person name="Miller A.N."/>
            <person name="Grigoriev I.V."/>
            <person name="Debuchy R."/>
            <person name="Gladieux P."/>
            <person name="Thoren M.H."/>
            <person name="Johannesson H."/>
        </authorList>
    </citation>
    <scope>NUCLEOTIDE SEQUENCE</scope>
    <source>
        <strain evidence="3">CBS 141.50</strain>
    </source>
</reference>
<proteinExistence type="predicted"/>
<feature type="compositionally biased region" description="Polar residues" evidence="1">
    <location>
        <begin position="726"/>
        <end position="740"/>
    </location>
</feature>
<evidence type="ECO:0000256" key="1">
    <source>
        <dbReference type="SAM" id="MobiDB-lite"/>
    </source>
</evidence>
<dbReference type="AlphaFoldDB" id="A0AAN6UXU2"/>
<feature type="compositionally biased region" description="Basic and acidic residues" evidence="1">
    <location>
        <begin position="751"/>
        <end position="761"/>
    </location>
</feature>
<feature type="compositionally biased region" description="Pro residues" evidence="1">
    <location>
        <begin position="476"/>
        <end position="486"/>
    </location>
</feature>
<accession>A0AAN6UXU2</accession>
<feature type="compositionally biased region" description="Gly residues" evidence="1">
    <location>
        <begin position="902"/>
        <end position="929"/>
    </location>
</feature>
<name>A0AAN6UXU2_9PEZI</name>
<feature type="compositionally biased region" description="Pro residues" evidence="1">
    <location>
        <begin position="591"/>
        <end position="603"/>
    </location>
</feature>
<organism evidence="3 4">
    <name type="scientific">Dichotomopilus funicola</name>
    <dbReference type="NCBI Taxonomy" id="1934379"/>
    <lineage>
        <taxon>Eukaryota</taxon>
        <taxon>Fungi</taxon>
        <taxon>Dikarya</taxon>
        <taxon>Ascomycota</taxon>
        <taxon>Pezizomycotina</taxon>
        <taxon>Sordariomycetes</taxon>
        <taxon>Sordariomycetidae</taxon>
        <taxon>Sordariales</taxon>
        <taxon>Chaetomiaceae</taxon>
        <taxon>Dichotomopilus</taxon>
    </lineage>
</organism>
<feature type="compositionally biased region" description="Polar residues" evidence="1">
    <location>
        <begin position="167"/>
        <end position="176"/>
    </location>
</feature>
<sequence length="969" mass="99458">MANITTTTTTCECHINTTALRSQPPSVWRNNPAACLDQCRTQFLSGLLTAWGEESSSTTSGNGNGWEQGCGSLNKGVDVREFWTLYWCDATFCGVAIEEGGGLGQDPNVDRIINTCQNIGFYSLLDPGPPPTYFHCPLDSNSSGDCSFTALTAPQATRNPEIDPGSTAPTQTVTTDGSSSSSSPASASSSSSTPSSTPAGTTSPPTNNLTAQGKAAIAICSVLALIILITVVLLCLHRHKRRKASLDDDAGADVPPSRRAREGLLAQDPEGGNHPDGGGGGETVASGASPTPLVSPTTDAVDYGNGRKSESGNGNEKKSNGGDEKKSNGGDSKKGILKTTTTATTTATTSTSEKGTGKPKRSNPPLRLRDRKFLFPSLLRAASSSGNNNGKSRAYSPPLSPLTSVHSTHGTTSHPPSRSGVAFASGATSLSEKDGHGIFPASPICSPTVTKLFPRQEKSGAVTTGRSSEAGYADYPPAPPPPPLPPSVLSSASALSSPEKKVRLDSPRTNFSLPVPLLKGTKGEKQGIQKPEIPSDPEQVPIVGGDPNRASDSASSYYTNGTSTAHSSLRHHEIPIGIPLFAGDSHARSPSPCPSLSPSPLRPPRPHEGPLHVPGLLTARGRSTGTGSGSYTRNEILLPGDHHPRGRTGSASITSVSSTPPPPPLSPPPTRALPKTPNGGASSPSPPPTREVSVSLGGEGGDEKGLAGVHVPRASTVGGRAFPLVTPNTKPAQTQIQSGTDPEPQPGPAEAQRHHQPDVKPHFSLIVPDRTPEAKLPLNTFPDPKPNANANHPNPELKPKPKSTHIPSSPSKPDLSPGTNIEPISISPTASPLPQHLGLGSPVPGPSAAVDGPPPPYEYDSHSQGGQAILRKGGDNDVQPTGEGVGDVLRRGDWRGSWGSWGEMGGGGMPGVNGASGGGDEGISGGGRGYNSLDAAGESIGMGRGRFDGEVDVKGPGLAGVSIRGETAG</sequence>
<evidence type="ECO:0000256" key="2">
    <source>
        <dbReference type="SAM" id="Phobius"/>
    </source>
</evidence>
<feature type="compositionally biased region" description="Polar residues" evidence="1">
    <location>
        <begin position="286"/>
        <end position="298"/>
    </location>
</feature>
<keyword evidence="4" id="KW-1185">Reference proteome</keyword>
<evidence type="ECO:0000313" key="3">
    <source>
        <dbReference type="EMBL" id="KAK4141177.1"/>
    </source>
</evidence>
<feature type="compositionally biased region" description="Low complexity" evidence="1">
    <location>
        <begin position="177"/>
        <end position="206"/>
    </location>
</feature>
<feature type="region of interest" description="Disordered" evidence="1">
    <location>
        <begin position="156"/>
        <end position="207"/>
    </location>
</feature>
<feature type="compositionally biased region" description="Low complexity" evidence="1">
    <location>
        <begin position="339"/>
        <end position="352"/>
    </location>
</feature>
<dbReference type="GeneID" id="87818317"/>
<protein>
    <submittedName>
        <fullName evidence="3">Uncharacterized protein</fullName>
    </submittedName>
</protein>
<keyword evidence="2" id="KW-0472">Membrane</keyword>
<comment type="caution">
    <text evidence="3">The sequence shown here is derived from an EMBL/GenBank/DDBJ whole genome shotgun (WGS) entry which is preliminary data.</text>
</comment>
<feature type="compositionally biased region" description="Polar residues" evidence="1">
    <location>
        <begin position="550"/>
        <end position="567"/>
    </location>
</feature>
<dbReference type="Proteomes" id="UP001302676">
    <property type="component" value="Unassembled WGS sequence"/>
</dbReference>
<feature type="compositionally biased region" description="Low complexity" evidence="1">
    <location>
        <begin position="403"/>
        <end position="417"/>
    </location>
</feature>
<feature type="compositionally biased region" description="Low complexity" evidence="1">
    <location>
        <begin position="648"/>
        <end position="658"/>
    </location>
</feature>
<keyword evidence="2" id="KW-0812">Transmembrane</keyword>
<gene>
    <name evidence="3" type="ORF">C8A04DRAFT_31275</name>
</gene>
<feature type="compositionally biased region" description="Low complexity" evidence="1">
    <location>
        <begin position="620"/>
        <end position="633"/>
    </location>
</feature>
<feature type="compositionally biased region" description="Basic and acidic residues" evidence="1">
    <location>
        <begin position="305"/>
        <end position="334"/>
    </location>
</feature>